<keyword evidence="3" id="KW-1185">Reference proteome</keyword>
<sequence>MMQNICKDAKLDFKELDSYKPNSHIVLNDSTSNYINKRFSKAFDLLFNKFNEAKVDESETKSDNMFKAKDDESKAEPNNNANSV</sequence>
<dbReference type="AlphaFoldDB" id="A0A9N9BNG8"/>
<reference evidence="2" key="1">
    <citation type="submission" date="2021-06" db="EMBL/GenBank/DDBJ databases">
        <authorList>
            <person name="Kallberg Y."/>
            <person name="Tangrot J."/>
            <person name="Rosling A."/>
        </authorList>
    </citation>
    <scope>NUCLEOTIDE SEQUENCE</scope>
    <source>
        <strain evidence="2">IN212</strain>
    </source>
</reference>
<evidence type="ECO:0000256" key="1">
    <source>
        <dbReference type="SAM" id="MobiDB-lite"/>
    </source>
</evidence>
<feature type="region of interest" description="Disordered" evidence="1">
    <location>
        <begin position="55"/>
        <end position="84"/>
    </location>
</feature>
<organism evidence="2 3">
    <name type="scientific">Racocetra fulgida</name>
    <dbReference type="NCBI Taxonomy" id="60492"/>
    <lineage>
        <taxon>Eukaryota</taxon>
        <taxon>Fungi</taxon>
        <taxon>Fungi incertae sedis</taxon>
        <taxon>Mucoromycota</taxon>
        <taxon>Glomeromycotina</taxon>
        <taxon>Glomeromycetes</taxon>
        <taxon>Diversisporales</taxon>
        <taxon>Gigasporaceae</taxon>
        <taxon>Racocetra</taxon>
    </lineage>
</organism>
<accession>A0A9N9BNG8</accession>
<comment type="caution">
    <text evidence="2">The sequence shown here is derived from an EMBL/GenBank/DDBJ whole genome shotgun (WGS) entry which is preliminary data.</text>
</comment>
<name>A0A9N9BNG8_9GLOM</name>
<protein>
    <submittedName>
        <fullName evidence="2">4768_t:CDS:1</fullName>
    </submittedName>
</protein>
<dbReference type="OrthoDB" id="10589190at2759"/>
<feature type="compositionally biased region" description="Basic and acidic residues" evidence="1">
    <location>
        <begin position="55"/>
        <end position="75"/>
    </location>
</feature>
<evidence type="ECO:0000313" key="3">
    <source>
        <dbReference type="Proteomes" id="UP000789396"/>
    </source>
</evidence>
<dbReference type="EMBL" id="CAJVPZ010006192">
    <property type="protein sequence ID" value="CAG8570538.1"/>
    <property type="molecule type" value="Genomic_DNA"/>
</dbReference>
<dbReference type="Proteomes" id="UP000789396">
    <property type="component" value="Unassembled WGS sequence"/>
</dbReference>
<proteinExistence type="predicted"/>
<evidence type="ECO:0000313" key="2">
    <source>
        <dbReference type="EMBL" id="CAG8570538.1"/>
    </source>
</evidence>
<gene>
    <name evidence="2" type="ORF">RFULGI_LOCUS5436</name>
</gene>